<protein>
    <submittedName>
        <fullName evidence="2">Uncharacterized protein</fullName>
    </submittedName>
</protein>
<reference evidence="2" key="2">
    <citation type="submission" date="2020-02" db="EMBL/GenBank/DDBJ databases">
        <authorList>
            <consortium name="NCBI Pathogen Detection Project"/>
        </authorList>
    </citation>
    <scope>NUCLEOTIDE SEQUENCE</scope>
    <source>
        <strain evidence="2">MA.CK_98/00007638</strain>
    </source>
</reference>
<name>A0A743N7A5_SALER</name>
<dbReference type="EMBL" id="DAAURG010000006">
    <property type="protein sequence ID" value="HAF2097135.1"/>
    <property type="molecule type" value="Genomic_DNA"/>
</dbReference>
<feature type="signal peptide" evidence="1">
    <location>
        <begin position="1"/>
        <end position="17"/>
    </location>
</feature>
<keyword evidence="1" id="KW-0732">Signal</keyword>
<reference evidence="2" key="1">
    <citation type="journal article" date="2018" name="Genome Biol.">
        <title>SKESA: strategic k-mer extension for scrupulous assemblies.</title>
        <authorList>
            <person name="Souvorov A."/>
            <person name="Agarwala R."/>
            <person name="Lipman D.J."/>
        </authorList>
    </citation>
    <scope>NUCLEOTIDE SEQUENCE</scope>
    <source>
        <strain evidence="2">MA.CK_98/00007638</strain>
    </source>
</reference>
<organism evidence="2">
    <name type="scientific">Salmonella enterica</name>
    <name type="common">Salmonella choleraesuis</name>
    <dbReference type="NCBI Taxonomy" id="28901"/>
    <lineage>
        <taxon>Bacteria</taxon>
        <taxon>Pseudomonadati</taxon>
        <taxon>Pseudomonadota</taxon>
        <taxon>Gammaproteobacteria</taxon>
        <taxon>Enterobacterales</taxon>
        <taxon>Enterobacteriaceae</taxon>
        <taxon>Salmonella</taxon>
    </lineage>
</organism>
<evidence type="ECO:0000313" key="2">
    <source>
        <dbReference type="EMBL" id="HAF2097135.1"/>
    </source>
</evidence>
<sequence length="145" mass="16824">MKWWVVIFIFIIFSAQAEGTCSQQDFDKADMAISSLNSWATVDDYFSKYSDCDIDYVNEGTSEKIIRLLIDKWEQLNELSALVKRKPVIENYVLEHVNATLDIDDLEKLRDYSASDCYIDNENLCEKLHFSAISALNKLHSFYSK</sequence>
<dbReference type="AlphaFoldDB" id="A0A743N7A5"/>
<comment type="caution">
    <text evidence="2">The sequence shown here is derived from an EMBL/GenBank/DDBJ whole genome shotgun (WGS) entry which is preliminary data.</text>
</comment>
<gene>
    <name evidence="2" type="ORF">G8O08_003020</name>
</gene>
<feature type="chain" id="PRO_5028393872" evidence="1">
    <location>
        <begin position="18"/>
        <end position="145"/>
    </location>
</feature>
<proteinExistence type="predicted"/>
<evidence type="ECO:0000256" key="1">
    <source>
        <dbReference type="SAM" id="SignalP"/>
    </source>
</evidence>
<accession>A0A743N7A5</accession>